<protein>
    <submittedName>
        <fullName evidence="1">Uncharacterized protein</fullName>
    </submittedName>
</protein>
<keyword evidence="2" id="KW-1185">Reference proteome</keyword>
<evidence type="ECO:0000313" key="2">
    <source>
        <dbReference type="Proteomes" id="UP000800094"/>
    </source>
</evidence>
<gene>
    <name evidence="1" type="ORF">BU26DRAFT_548808</name>
</gene>
<dbReference type="EMBL" id="ML987192">
    <property type="protein sequence ID" value="KAF2252117.1"/>
    <property type="molecule type" value="Genomic_DNA"/>
</dbReference>
<dbReference type="RefSeq" id="XP_033687121.1">
    <property type="nucleotide sequence ID" value="XM_033831960.1"/>
</dbReference>
<dbReference type="AlphaFoldDB" id="A0A6A6IPF2"/>
<proteinExistence type="predicted"/>
<dbReference type="GeneID" id="54585290"/>
<sequence length="347" mass="38664">MPSLWESKIPDIETLKRELPGSVLTALDTEGFYKQGNLNPSEIGLAVLGAGHTPRPAARFSAFYEENGVRAFTIRLRERNNRGNEYPYGSVEHANADEVVPIFDRILSGFQGKCILTGFDLHAELKWIALKYPSLATHFTAWVDVQELVWQRCKQIALEPEKVLPFGLNKALKAMHICDWRAKSAHHCASNDAVRALRILIGLATDAPFAIPDPKVKRIPPLNTPAVRAYQAFLSRLPKPNYGKHPFEARVMAVDGSKLPPLTSRSLLDRYAGYVGLKAVGLNWQTEAARSEGVRIWWASLLSQESLDNFARDNDGSTLNGIQLRVVTSGKPHLQAQQARRIRVEGL</sequence>
<dbReference type="Proteomes" id="UP000800094">
    <property type="component" value="Unassembled WGS sequence"/>
</dbReference>
<reference evidence="1" key="1">
    <citation type="journal article" date="2020" name="Stud. Mycol.">
        <title>101 Dothideomycetes genomes: a test case for predicting lifestyles and emergence of pathogens.</title>
        <authorList>
            <person name="Haridas S."/>
            <person name="Albert R."/>
            <person name="Binder M."/>
            <person name="Bloem J."/>
            <person name="Labutti K."/>
            <person name="Salamov A."/>
            <person name="Andreopoulos B."/>
            <person name="Baker S."/>
            <person name="Barry K."/>
            <person name="Bills G."/>
            <person name="Bluhm B."/>
            <person name="Cannon C."/>
            <person name="Castanera R."/>
            <person name="Culley D."/>
            <person name="Daum C."/>
            <person name="Ezra D."/>
            <person name="Gonzalez J."/>
            <person name="Henrissat B."/>
            <person name="Kuo A."/>
            <person name="Liang C."/>
            <person name="Lipzen A."/>
            <person name="Lutzoni F."/>
            <person name="Magnuson J."/>
            <person name="Mondo S."/>
            <person name="Nolan M."/>
            <person name="Ohm R."/>
            <person name="Pangilinan J."/>
            <person name="Park H.-J."/>
            <person name="Ramirez L."/>
            <person name="Alfaro M."/>
            <person name="Sun H."/>
            <person name="Tritt A."/>
            <person name="Yoshinaga Y."/>
            <person name="Zwiers L.-H."/>
            <person name="Turgeon B."/>
            <person name="Goodwin S."/>
            <person name="Spatafora J."/>
            <person name="Crous P."/>
            <person name="Grigoriev I."/>
        </authorList>
    </citation>
    <scope>NUCLEOTIDE SEQUENCE</scope>
    <source>
        <strain evidence="1">CBS 122368</strain>
    </source>
</reference>
<accession>A0A6A6IPF2</accession>
<dbReference type="OrthoDB" id="3945442at2759"/>
<evidence type="ECO:0000313" key="1">
    <source>
        <dbReference type="EMBL" id="KAF2252117.1"/>
    </source>
</evidence>
<name>A0A6A6IPF2_9PLEO</name>
<organism evidence="1 2">
    <name type="scientific">Trematosphaeria pertusa</name>
    <dbReference type="NCBI Taxonomy" id="390896"/>
    <lineage>
        <taxon>Eukaryota</taxon>
        <taxon>Fungi</taxon>
        <taxon>Dikarya</taxon>
        <taxon>Ascomycota</taxon>
        <taxon>Pezizomycotina</taxon>
        <taxon>Dothideomycetes</taxon>
        <taxon>Pleosporomycetidae</taxon>
        <taxon>Pleosporales</taxon>
        <taxon>Massarineae</taxon>
        <taxon>Trematosphaeriaceae</taxon>
        <taxon>Trematosphaeria</taxon>
    </lineage>
</organism>